<name>A0A8X6TZZ6_NEPPI</name>
<dbReference type="Proteomes" id="UP000887013">
    <property type="component" value="Unassembled WGS sequence"/>
</dbReference>
<comment type="caution">
    <text evidence="1">The sequence shown here is derived from an EMBL/GenBank/DDBJ whole genome shotgun (WGS) entry which is preliminary data.</text>
</comment>
<dbReference type="InterPro" id="IPR012337">
    <property type="entry name" value="RNaseH-like_sf"/>
</dbReference>
<reference evidence="1" key="1">
    <citation type="submission" date="2020-08" db="EMBL/GenBank/DDBJ databases">
        <title>Multicomponent nature underlies the extraordinary mechanical properties of spider dragline silk.</title>
        <authorList>
            <person name="Kono N."/>
            <person name="Nakamura H."/>
            <person name="Mori M."/>
            <person name="Yoshida Y."/>
            <person name="Ohtoshi R."/>
            <person name="Malay A.D."/>
            <person name="Moran D.A.P."/>
            <person name="Tomita M."/>
            <person name="Numata K."/>
            <person name="Arakawa K."/>
        </authorList>
    </citation>
    <scope>NUCLEOTIDE SEQUENCE</scope>
</reference>
<protein>
    <submittedName>
        <fullName evidence="1">Gag-pol polyprotein</fullName>
    </submittedName>
</protein>
<dbReference type="EMBL" id="BMAW01069171">
    <property type="protein sequence ID" value="GFT67746.1"/>
    <property type="molecule type" value="Genomic_DNA"/>
</dbReference>
<dbReference type="SUPFAM" id="SSF53098">
    <property type="entry name" value="Ribonuclease H-like"/>
    <property type="match status" value="1"/>
</dbReference>
<accession>A0A8X6TZZ6</accession>
<dbReference type="AlphaFoldDB" id="A0A8X6TZZ6"/>
<sequence>MYGTKRNYHDLSFPMNLQFTWSFMAADVRQPVIEVDFLKIFNLLVDAKHYRVNDANTKLYLNGQLRKINSLASNLAIVVDNTRFDEVLKQYSVLINPSQPKNVDLSNQFYHRIETKGPPVFSKPRRLSSKILKAVQEEFEYLMSQACQRSKVQRPTVSPIQSSASTHERFQRFSVDLVGPLPPSDGFTYLLACINRHSRGAEAIPLSDMSAETVAKSFIATWPEIHVGNTAHPNYFVPPFFDRYGRMAPLLVERLHRSLKPDHRCLITSRGNDSVHLVSFGPDWVYEHESRRTSIEKHSGLLSQPLLFVIDLPHASCTQPSTPGLMSLSLLED</sequence>
<keyword evidence="2" id="KW-1185">Reference proteome</keyword>
<proteinExistence type="predicted"/>
<dbReference type="GO" id="GO:0003676">
    <property type="term" value="F:nucleic acid binding"/>
    <property type="evidence" value="ECO:0007669"/>
    <property type="project" value="InterPro"/>
</dbReference>
<dbReference type="Gene3D" id="3.30.420.10">
    <property type="entry name" value="Ribonuclease H-like superfamily/Ribonuclease H"/>
    <property type="match status" value="1"/>
</dbReference>
<gene>
    <name evidence="1" type="primary">RF55_14648</name>
    <name evidence="1" type="ORF">NPIL_1991</name>
</gene>
<evidence type="ECO:0000313" key="2">
    <source>
        <dbReference type="Proteomes" id="UP000887013"/>
    </source>
</evidence>
<organism evidence="1 2">
    <name type="scientific">Nephila pilipes</name>
    <name type="common">Giant wood spider</name>
    <name type="synonym">Nephila maculata</name>
    <dbReference type="NCBI Taxonomy" id="299642"/>
    <lineage>
        <taxon>Eukaryota</taxon>
        <taxon>Metazoa</taxon>
        <taxon>Ecdysozoa</taxon>
        <taxon>Arthropoda</taxon>
        <taxon>Chelicerata</taxon>
        <taxon>Arachnida</taxon>
        <taxon>Araneae</taxon>
        <taxon>Araneomorphae</taxon>
        <taxon>Entelegynae</taxon>
        <taxon>Araneoidea</taxon>
        <taxon>Nephilidae</taxon>
        <taxon>Nephila</taxon>
    </lineage>
</organism>
<dbReference type="InterPro" id="IPR036397">
    <property type="entry name" value="RNaseH_sf"/>
</dbReference>
<evidence type="ECO:0000313" key="1">
    <source>
        <dbReference type="EMBL" id="GFT67746.1"/>
    </source>
</evidence>